<evidence type="ECO:0000313" key="4">
    <source>
        <dbReference type="Proteomes" id="UP000251213"/>
    </source>
</evidence>
<evidence type="ECO:0000259" key="2">
    <source>
        <dbReference type="PROSITE" id="PS51202"/>
    </source>
</evidence>
<keyword evidence="4" id="KW-1185">Reference proteome</keyword>
<dbReference type="Proteomes" id="UP000251213">
    <property type="component" value="Unassembled WGS sequence"/>
</dbReference>
<accession>A0A364K9Y6</accession>
<dbReference type="InterPro" id="IPR036721">
    <property type="entry name" value="RCK_C_sf"/>
</dbReference>
<feature type="domain" description="RCK N-terminal" evidence="1">
    <location>
        <begin position="3"/>
        <end position="119"/>
    </location>
</feature>
<reference evidence="3 4" key="2">
    <citation type="submission" date="2018-06" db="EMBL/GenBank/DDBJ databases">
        <authorList>
            <person name="Zhirakovskaya E."/>
        </authorList>
    </citation>
    <scope>NUCLEOTIDE SEQUENCE [LARGE SCALE GENOMIC DNA]</scope>
    <source>
        <strain evidence="3 4">FBKL4.011</strain>
    </source>
</reference>
<comment type="caution">
    <text evidence="3">The sequence shown here is derived from an EMBL/GenBank/DDBJ whole genome shotgun (WGS) entry which is preliminary data.</text>
</comment>
<dbReference type="RefSeq" id="WP_113657715.1">
    <property type="nucleotide sequence ID" value="NZ_KZ845663.1"/>
</dbReference>
<proteinExistence type="predicted"/>
<dbReference type="SUPFAM" id="SSF51735">
    <property type="entry name" value="NAD(P)-binding Rossmann-fold domains"/>
    <property type="match status" value="1"/>
</dbReference>
<dbReference type="Pfam" id="PF02254">
    <property type="entry name" value="TrkA_N"/>
    <property type="match status" value="1"/>
</dbReference>
<dbReference type="PANTHER" id="PTHR43833">
    <property type="entry name" value="POTASSIUM CHANNEL PROTEIN 2-RELATED-RELATED"/>
    <property type="match status" value="1"/>
</dbReference>
<dbReference type="AlphaFoldDB" id="A0A364K9Y6"/>
<dbReference type="OrthoDB" id="9776294at2"/>
<dbReference type="PANTHER" id="PTHR43833:SF7">
    <property type="entry name" value="KTR SYSTEM POTASSIUM UPTAKE PROTEIN C"/>
    <property type="match status" value="1"/>
</dbReference>
<organism evidence="3 4">
    <name type="scientific">Thermoflavimicrobium daqui</name>
    <dbReference type="NCBI Taxonomy" id="2137476"/>
    <lineage>
        <taxon>Bacteria</taxon>
        <taxon>Bacillati</taxon>
        <taxon>Bacillota</taxon>
        <taxon>Bacilli</taxon>
        <taxon>Bacillales</taxon>
        <taxon>Thermoactinomycetaceae</taxon>
        <taxon>Thermoflavimicrobium</taxon>
    </lineage>
</organism>
<dbReference type="InterPro" id="IPR036291">
    <property type="entry name" value="NAD(P)-bd_dom_sf"/>
</dbReference>
<evidence type="ECO:0000259" key="1">
    <source>
        <dbReference type="PROSITE" id="PS51201"/>
    </source>
</evidence>
<dbReference type="GO" id="GO:0008324">
    <property type="term" value="F:monoatomic cation transmembrane transporter activity"/>
    <property type="evidence" value="ECO:0007669"/>
    <property type="project" value="InterPro"/>
</dbReference>
<protein>
    <submittedName>
        <fullName evidence="3">Potassium uptake system protein</fullName>
    </submittedName>
</protein>
<evidence type="ECO:0000313" key="3">
    <source>
        <dbReference type="EMBL" id="RAL27109.1"/>
    </source>
</evidence>
<dbReference type="EMBL" id="QJKK01000001">
    <property type="protein sequence ID" value="RAL27109.1"/>
    <property type="molecule type" value="Genomic_DNA"/>
</dbReference>
<dbReference type="Gene3D" id="3.30.70.1450">
    <property type="entry name" value="Regulator of K+ conductance, C-terminal domain"/>
    <property type="match status" value="1"/>
</dbReference>
<dbReference type="PROSITE" id="PS51201">
    <property type="entry name" value="RCK_N"/>
    <property type="match status" value="1"/>
</dbReference>
<dbReference type="Gene3D" id="3.40.50.720">
    <property type="entry name" value="NAD(P)-binding Rossmann-like Domain"/>
    <property type="match status" value="1"/>
</dbReference>
<feature type="domain" description="RCK C-terminal" evidence="2">
    <location>
        <begin position="136"/>
        <end position="220"/>
    </location>
</feature>
<dbReference type="SUPFAM" id="SSF116726">
    <property type="entry name" value="TrkA C-terminal domain-like"/>
    <property type="match status" value="1"/>
</dbReference>
<dbReference type="InterPro" id="IPR050721">
    <property type="entry name" value="Trk_Ktr_HKT_K-transport"/>
</dbReference>
<dbReference type="PROSITE" id="PS51202">
    <property type="entry name" value="RCK_C"/>
    <property type="match status" value="1"/>
</dbReference>
<sequence length="222" mass="24552">MVNKQFAVIGLGRFGGSVAQKLHSMGYEVLAVDRDPGRVQDMAQVIPHVIEADSTDENALKAIGIRNFDVVVVAIGEDIQASIMTTLILKEIGVNKIVVKARNDLHGKVLEKIGAERVVYPERDMGVRVVHHLISPNILDYVELSNDFSIIEVKAGEFFDGKTLQELNIRQRFGCNVMAIKRNGKYDITPSPNDVIYASDNLVVIGHNNDLQKLEEACAEDE</sequence>
<reference evidence="3 4" key="1">
    <citation type="submission" date="2018-06" db="EMBL/GenBank/DDBJ databases">
        <title>Thermoflavimicrobium daqus sp. nov., a thermophilic microbe isolated from Moutai-flavour Daqu.</title>
        <authorList>
            <person name="Wang X."/>
            <person name="Zhou H."/>
        </authorList>
    </citation>
    <scope>NUCLEOTIDE SEQUENCE [LARGE SCALE GENOMIC DNA]</scope>
    <source>
        <strain evidence="3 4">FBKL4.011</strain>
    </source>
</reference>
<name>A0A364K9Y6_9BACL</name>
<dbReference type="InterPro" id="IPR006037">
    <property type="entry name" value="RCK_C"/>
</dbReference>
<dbReference type="InterPro" id="IPR003148">
    <property type="entry name" value="RCK_N"/>
</dbReference>
<dbReference type="GO" id="GO:0006813">
    <property type="term" value="P:potassium ion transport"/>
    <property type="evidence" value="ECO:0007669"/>
    <property type="project" value="InterPro"/>
</dbReference>
<dbReference type="Pfam" id="PF02080">
    <property type="entry name" value="TrkA_C"/>
    <property type="match status" value="1"/>
</dbReference>
<gene>
    <name evidence="3" type="ORF">DL897_01730</name>
</gene>